<evidence type="ECO:0000313" key="2">
    <source>
        <dbReference type="Proteomes" id="UP000248749"/>
    </source>
</evidence>
<sequence>MVTEFFTHPALGLVATDDLSTPLPLVESDLPDWWNELDEERQEAAFDAWWRSLAKWLSTRGADQFSVDVLEPSDRRSLESADGVTTLGRGRHTGTWTPRAADVLGSTVSPQRMEINGGGRLLLQLTGNWEGVCIRCSDEEAEQLHALFAEAPVRPS</sequence>
<dbReference type="Proteomes" id="UP000248749">
    <property type="component" value="Unassembled WGS sequence"/>
</dbReference>
<gene>
    <name evidence="1" type="ORF">C1I99_19135</name>
</gene>
<protein>
    <submittedName>
        <fullName evidence="1">Uncharacterized protein</fullName>
    </submittedName>
</protein>
<name>A0A2W2C5I9_9ACTN</name>
<keyword evidence="2" id="KW-1185">Reference proteome</keyword>
<accession>A0A2W2C5I9</accession>
<dbReference type="RefSeq" id="WP_111135596.1">
    <property type="nucleotide sequence ID" value="NZ_POUB01000138.1"/>
</dbReference>
<comment type="caution">
    <text evidence="1">The sequence shown here is derived from an EMBL/GenBank/DDBJ whole genome shotgun (WGS) entry which is preliminary data.</text>
</comment>
<reference evidence="1 2" key="1">
    <citation type="submission" date="2018-01" db="EMBL/GenBank/DDBJ databases">
        <title>Draft genome sequence of Salinispora sp. 13K206.</title>
        <authorList>
            <person name="Sahin N."/>
            <person name="Saygin H."/>
            <person name="Ay H."/>
        </authorList>
    </citation>
    <scope>NUCLEOTIDE SEQUENCE [LARGE SCALE GENOMIC DNA]</scope>
    <source>
        <strain evidence="1 2">13K206</strain>
    </source>
</reference>
<proteinExistence type="predicted"/>
<organism evidence="1 2">
    <name type="scientific">Micromonospora deserti</name>
    <dbReference type="NCBI Taxonomy" id="2070366"/>
    <lineage>
        <taxon>Bacteria</taxon>
        <taxon>Bacillati</taxon>
        <taxon>Actinomycetota</taxon>
        <taxon>Actinomycetes</taxon>
        <taxon>Micromonosporales</taxon>
        <taxon>Micromonosporaceae</taxon>
        <taxon>Micromonospora</taxon>
    </lineage>
</organism>
<dbReference type="EMBL" id="POUB01000138">
    <property type="protein sequence ID" value="PZF94631.1"/>
    <property type="molecule type" value="Genomic_DNA"/>
</dbReference>
<evidence type="ECO:0000313" key="1">
    <source>
        <dbReference type="EMBL" id="PZF94631.1"/>
    </source>
</evidence>
<dbReference type="AlphaFoldDB" id="A0A2W2C5I9"/>